<reference evidence="1" key="2">
    <citation type="journal article" date="2015" name="Fish Shellfish Immunol.">
        <title>Early steps in the European eel (Anguilla anguilla)-Vibrio vulnificus interaction in the gills: Role of the RtxA13 toxin.</title>
        <authorList>
            <person name="Callol A."/>
            <person name="Pajuelo D."/>
            <person name="Ebbesson L."/>
            <person name="Teles M."/>
            <person name="MacKenzie S."/>
            <person name="Amaro C."/>
        </authorList>
    </citation>
    <scope>NUCLEOTIDE SEQUENCE</scope>
</reference>
<name>A0A0E9TH37_ANGAN</name>
<accession>A0A0E9TH37</accession>
<organism evidence="1">
    <name type="scientific">Anguilla anguilla</name>
    <name type="common">European freshwater eel</name>
    <name type="synonym">Muraena anguilla</name>
    <dbReference type="NCBI Taxonomy" id="7936"/>
    <lineage>
        <taxon>Eukaryota</taxon>
        <taxon>Metazoa</taxon>
        <taxon>Chordata</taxon>
        <taxon>Craniata</taxon>
        <taxon>Vertebrata</taxon>
        <taxon>Euteleostomi</taxon>
        <taxon>Actinopterygii</taxon>
        <taxon>Neopterygii</taxon>
        <taxon>Teleostei</taxon>
        <taxon>Anguilliformes</taxon>
        <taxon>Anguillidae</taxon>
        <taxon>Anguilla</taxon>
    </lineage>
</organism>
<dbReference type="EMBL" id="GBXM01055583">
    <property type="protein sequence ID" value="JAH52994.1"/>
    <property type="molecule type" value="Transcribed_RNA"/>
</dbReference>
<protein>
    <submittedName>
        <fullName evidence="1">Uncharacterized protein</fullName>
    </submittedName>
</protein>
<dbReference type="AlphaFoldDB" id="A0A0E9TH37"/>
<reference evidence="1" key="1">
    <citation type="submission" date="2014-11" db="EMBL/GenBank/DDBJ databases">
        <authorList>
            <person name="Amaro Gonzalez C."/>
        </authorList>
    </citation>
    <scope>NUCLEOTIDE SEQUENCE</scope>
</reference>
<evidence type="ECO:0000313" key="1">
    <source>
        <dbReference type="EMBL" id="JAH52994.1"/>
    </source>
</evidence>
<sequence>MRKQNVPFIFQSLRLGQMLIKSKLMALCSYTVSL</sequence>
<proteinExistence type="predicted"/>